<feature type="transmembrane region" description="Helical" evidence="1">
    <location>
        <begin position="41"/>
        <end position="59"/>
    </location>
</feature>
<gene>
    <name evidence="2" type="ORF">LEP1GSC188_0085</name>
</gene>
<proteinExistence type="predicted"/>
<name>M3H5S3_9LEPT</name>
<dbReference type="EMBL" id="AHOR02000006">
    <property type="protein sequence ID" value="EMF84145.1"/>
    <property type="molecule type" value="Genomic_DNA"/>
</dbReference>
<organism evidence="2 3">
    <name type="scientific">Leptospira weilii serovar Topaz str. LT2116</name>
    <dbReference type="NCBI Taxonomy" id="1088540"/>
    <lineage>
        <taxon>Bacteria</taxon>
        <taxon>Pseudomonadati</taxon>
        <taxon>Spirochaetota</taxon>
        <taxon>Spirochaetia</taxon>
        <taxon>Leptospirales</taxon>
        <taxon>Leptospiraceae</taxon>
        <taxon>Leptospira</taxon>
    </lineage>
</organism>
<evidence type="ECO:0000313" key="2">
    <source>
        <dbReference type="EMBL" id="EMF84145.1"/>
    </source>
</evidence>
<accession>M3H5S3</accession>
<keyword evidence="1" id="KW-0472">Membrane</keyword>
<keyword evidence="1" id="KW-1133">Transmembrane helix</keyword>
<evidence type="ECO:0000313" key="3">
    <source>
        <dbReference type="Proteomes" id="UP000011770"/>
    </source>
</evidence>
<reference evidence="2 3" key="1">
    <citation type="submission" date="2013-01" db="EMBL/GenBank/DDBJ databases">
        <authorList>
            <person name="Harkins D.M."/>
            <person name="Durkin A.S."/>
            <person name="Brinkac L.M."/>
            <person name="Haft D.H."/>
            <person name="Selengut J.D."/>
            <person name="Sanka R."/>
            <person name="DePew J."/>
            <person name="Purushe J."/>
            <person name="Tulsiani S.M."/>
            <person name="Graham G.C."/>
            <person name="Burns M.-A."/>
            <person name="Dohnt M.F."/>
            <person name="Smythe L.D."/>
            <person name="McKay D.B."/>
            <person name="Craig S.B."/>
            <person name="Vinetz J.M."/>
            <person name="Sutton G.G."/>
            <person name="Nierman W.C."/>
            <person name="Fouts D.E."/>
        </authorList>
    </citation>
    <scope>NUCLEOTIDE SEQUENCE [LARGE SCALE GENOMIC DNA]</scope>
    <source>
        <strain evidence="2 3">LT2116</strain>
    </source>
</reference>
<keyword evidence="1" id="KW-0812">Transmembrane</keyword>
<sequence length="62" mass="7407">MILENKQSILQKYGGSQKLSQIGNSRLFRERFQHSNSRNKFIIVFYSYVRVVISLRFVLLRV</sequence>
<protein>
    <submittedName>
        <fullName evidence="2">Uncharacterized protein</fullName>
    </submittedName>
</protein>
<comment type="caution">
    <text evidence="2">The sequence shown here is derived from an EMBL/GenBank/DDBJ whole genome shotgun (WGS) entry which is preliminary data.</text>
</comment>
<evidence type="ECO:0000256" key="1">
    <source>
        <dbReference type="SAM" id="Phobius"/>
    </source>
</evidence>
<dbReference type="AlphaFoldDB" id="M3H5S3"/>
<dbReference type="Proteomes" id="UP000011770">
    <property type="component" value="Unassembled WGS sequence"/>
</dbReference>